<dbReference type="Proteomes" id="UP001201980">
    <property type="component" value="Unassembled WGS sequence"/>
</dbReference>
<organism evidence="3 4">
    <name type="scientific">Zalerion maritima</name>
    <dbReference type="NCBI Taxonomy" id="339359"/>
    <lineage>
        <taxon>Eukaryota</taxon>
        <taxon>Fungi</taxon>
        <taxon>Dikarya</taxon>
        <taxon>Ascomycota</taxon>
        <taxon>Pezizomycotina</taxon>
        <taxon>Sordariomycetes</taxon>
        <taxon>Lulworthiomycetidae</taxon>
        <taxon>Lulworthiales</taxon>
        <taxon>Lulworthiaceae</taxon>
        <taxon>Zalerion</taxon>
    </lineage>
</organism>
<reference evidence="3" key="1">
    <citation type="submission" date="2022-07" db="EMBL/GenBank/DDBJ databases">
        <title>Draft genome sequence of Zalerion maritima ATCC 34329, a (micro)plastics degrading marine fungus.</title>
        <authorList>
            <person name="Paco A."/>
            <person name="Goncalves M.F.M."/>
            <person name="Rocha-Santos T.A.P."/>
            <person name="Alves A."/>
        </authorList>
    </citation>
    <scope>NUCLEOTIDE SEQUENCE</scope>
    <source>
        <strain evidence="3">ATCC 34329</strain>
    </source>
</reference>
<keyword evidence="2" id="KW-0812">Transmembrane</keyword>
<evidence type="ECO:0000313" key="4">
    <source>
        <dbReference type="Proteomes" id="UP001201980"/>
    </source>
</evidence>
<feature type="transmembrane region" description="Helical" evidence="2">
    <location>
        <begin position="15"/>
        <end position="36"/>
    </location>
</feature>
<evidence type="ECO:0000313" key="3">
    <source>
        <dbReference type="EMBL" id="KAJ2896200.1"/>
    </source>
</evidence>
<feature type="compositionally biased region" description="Basic and acidic residues" evidence="1">
    <location>
        <begin position="288"/>
        <end position="303"/>
    </location>
</feature>
<sequence>MSSAAASPVYYEGSWAILSTIGIANTLYGMLVVGITNLTPLTSIPIVVSVAVAIANGLCFYSYYADYPLYSRLVASAFADVFWLIQEAGLPFYSFFILLPILRDRPRKIFLTLFWLGTISTVAFRTGILVCRVRLMLSEAGGLQSVVNYLHVGYYASIALVEIVGAVFLLRIFAQAKKMTSQLPSPSSLFGYLMRSTELRIALLALLGIARSVTHSFQTEAQAATGLASQLDRFVYTLQCMFPVMLMIDVLASRVVHNKDTHSMAAARGRAQEEHIGLGPISQGSGRKIQDGDHECTTASHHETRGRRPSTGGSSTKQILGPSDTL</sequence>
<keyword evidence="4" id="KW-1185">Reference proteome</keyword>
<name>A0AAD5RJM8_9PEZI</name>
<evidence type="ECO:0000256" key="1">
    <source>
        <dbReference type="SAM" id="MobiDB-lite"/>
    </source>
</evidence>
<feature type="compositionally biased region" description="Polar residues" evidence="1">
    <location>
        <begin position="311"/>
        <end position="326"/>
    </location>
</feature>
<feature type="transmembrane region" description="Helical" evidence="2">
    <location>
        <begin position="83"/>
        <end position="102"/>
    </location>
</feature>
<protein>
    <submittedName>
        <fullName evidence="3">Uncharacterized protein</fullName>
    </submittedName>
</protein>
<feature type="transmembrane region" description="Helical" evidence="2">
    <location>
        <begin position="43"/>
        <end position="63"/>
    </location>
</feature>
<keyword evidence="2" id="KW-0472">Membrane</keyword>
<gene>
    <name evidence="3" type="ORF">MKZ38_005768</name>
</gene>
<accession>A0AAD5RJM8</accession>
<proteinExistence type="predicted"/>
<keyword evidence="2" id="KW-1133">Transmembrane helix</keyword>
<feature type="transmembrane region" description="Helical" evidence="2">
    <location>
        <begin position="109"/>
        <end position="135"/>
    </location>
</feature>
<dbReference type="AlphaFoldDB" id="A0AAD5RJM8"/>
<evidence type="ECO:0000256" key="2">
    <source>
        <dbReference type="SAM" id="Phobius"/>
    </source>
</evidence>
<comment type="caution">
    <text evidence="3">The sequence shown here is derived from an EMBL/GenBank/DDBJ whole genome shotgun (WGS) entry which is preliminary data.</text>
</comment>
<feature type="transmembrane region" description="Helical" evidence="2">
    <location>
        <begin position="155"/>
        <end position="176"/>
    </location>
</feature>
<dbReference type="EMBL" id="JAKWBI020000346">
    <property type="protein sequence ID" value="KAJ2896200.1"/>
    <property type="molecule type" value="Genomic_DNA"/>
</dbReference>
<feature type="region of interest" description="Disordered" evidence="1">
    <location>
        <begin position="266"/>
        <end position="326"/>
    </location>
</feature>